<accession>A0A7J4XI84</accession>
<dbReference type="RefSeq" id="WP_130058295.1">
    <property type="nucleotide sequence ID" value="NZ_RCXT01000003.1"/>
</dbReference>
<name>A0A7J4XI84_9BACE</name>
<reference evidence="1 2" key="1">
    <citation type="journal article" date="2019" name="Nat. Med.">
        <title>A library of human gut bacterial isolates paired with longitudinal multiomics data enables mechanistic microbiome research.</title>
        <authorList>
            <person name="Poyet M."/>
            <person name="Groussin M."/>
            <person name="Gibbons S.M."/>
            <person name="Avila-Pacheco J."/>
            <person name="Jiang X."/>
            <person name="Kearney S.M."/>
            <person name="Perrotta A.R."/>
            <person name="Berdy B."/>
            <person name="Zhao S."/>
            <person name="Lieberman T.D."/>
            <person name="Swanson P.K."/>
            <person name="Smith M."/>
            <person name="Roesemann S."/>
            <person name="Alexander J.E."/>
            <person name="Rich S.A."/>
            <person name="Livny J."/>
            <person name="Vlamakis H."/>
            <person name="Clish C."/>
            <person name="Bullock K."/>
            <person name="Deik A."/>
            <person name="Scott J."/>
            <person name="Pierce K.A."/>
            <person name="Xavier R.J."/>
            <person name="Alm E.J."/>
        </authorList>
    </citation>
    <scope>NUCLEOTIDE SEQUENCE [LARGE SCALE GENOMIC DNA]</scope>
    <source>
        <strain evidence="1 2">BIOML-A10</strain>
    </source>
</reference>
<protein>
    <submittedName>
        <fullName evidence="1">RNA-binding protein</fullName>
    </submittedName>
</protein>
<dbReference type="AlphaFoldDB" id="A0A7J4XI84"/>
<dbReference type="EMBL" id="VWMK01000011">
    <property type="protein sequence ID" value="KAA3764600.1"/>
    <property type="molecule type" value="Genomic_DNA"/>
</dbReference>
<organism evidence="1 2">
    <name type="scientific">Bacteroides salyersiae</name>
    <dbReference type="NCBI Taxonomy" id="291644"/>
    <lineage>
        <taxon>Bacteria</taxon>
        <taxon>Pseudomonadati</taxon>
        <taxon>Bacteroidota</taxon>
        <taxon>Bacteroidia</taxon>
        <taxon>Bacteroidales</taxon>
        <taxon>Bacteroidaceae</taxon>
        <taxon>Bacteroides</taxon>
    </lineage>
</organism>
<gene>
    <name evidence="1" type="ORF">F3F73_12145</name>
</gene>
<evidence type="ECO:0000313" key="1">
    <source>
        <dbReference type="EMBL" id="KAA3764600.1"/>
    </source>
</evidence>
<proteinExistence type="predicted"/>
<evidence type="ECO:0000313" key="2">
    <source>
        <dbReference type="Proteomes" id="UP000422221"/>
    </source>
</evidence>
<sequence>MELLIKDRLYIPALLPKEGNFRQFNTKKEILRKIEITSEERESVGLKENQETKRIEWDTEKEIPLLIEFTSEEMNYLKQSFEKISDEQLPDDMWTVVEKIYNAIQDDKTE</sequence>
<dbReference type="Proteomes" id="UP000422221">
    <property type="component" value="Unassembled WGS sequence"/>
</dbReference>
<comment type="caution">
    <text evidence="1">The sequence shown here is derived from an EMBL/GenBank/DDBJ whole genome shotgun (WGS) entry which is preliminary data.</text>
</comment>